<dbReference type="EMBL" id="LR899010">
    <property type="protein sequence ID" value="CAD7080701.1"/>
    <property type="molecule type" value="Genomic_DNA"/>
</dbReference>
<dbReference type="InterPro" id="IPR036508">
    <property type="entry name" value="Chitin-bd_dom_sf"/>
</dbReference>
<dbReference type="Proteomes" id="UP000594454">
    <property type="component" value="Chromosome 2"/>
</dbReference>
<feature type="domain" description="Chitin-binding type-2" evidence="7">
    <location>
        <begin position="86"/>
        <end position="141"/>
    </location>
</feature>
<feature type="domain" description="Chitin-binding type-2" evidence="7">
    <location>
        <begin position="21"/>
        <end position="76"/>
    </location>
</feature>
<keyword evidence="9" id="KW-1185">Reference proteome</keyword>
<dbReference type="GO" id="GO:0008061">
    <property type="term" value="F:chitin binding"/>
    <property type="evidence" value="ECO:0007669"/>
    <property type="project" value="UniProtKB-KW"/>
</dbReference>
<evidence type="ECO:0000256" key="6">
    <source>
        <dbReference type="SAM" id="SignalP"/>
    </source>
</evidence>
<sequence length="141" mass="14935">MRGAIFVLLALLASIIGSNADANCGTISHGAAIPDAYDCSKFLLCSNGILVNTVCPQNYGFNKSTGKCEYNPACWGTSPPQPPGLQNPCIGRPDNSYAPYSGSCRLYYVCNSGVALLKSCPDGFRFDFVNSKCIINTTACT</sequence>
<dbReference type="PANTHER" id="PTHR23301:SF106">
    <property type="entry name" value="CHITIN-BINDING TYPE-2 DOMAIN-CONTAINING PROTEIN-RELATED"/>
    <property type="match status" value="1"/>
</dbReference>
<dbReference type="Pfam" id="PF01607">
    <property type="entry name" value="CBM_14"/>
    <property type="match status" value="2"/>
</dbReference>
<gene>
    <name evidence="8" type="ORF">HERILL_LOCUS3843</name>
</gene>
<organism evidence="8 9">
    <name type="scientific">Hermetia illucens</name>
    <name type="common">Black soldier fly</name>
    <dbReference type="NCBI Taxonomy" id="343691"/>
    <lineage>
        <taxon>Eukaryota</taxon>
        <taxon>Metazoa</taxon>
        <taxon>Ecdysozoa</taxon>
        <taxon>Arthropoda</taxon>
        <taxon>Hexapoda</taxon>
        <taxon>Insecta</taxon>
        <taxon>Pterygota</taxon>
        <taxon>Neoptera</taxon>
        <taxon>Endopterygota</taxon>
        <taxon>Diptera</taxon>
        <taxon>Brachycera</taxon>
        <taxon>Stratiomyomorpha</taxon>
        <taxon>Stratiomyidae</taxon>
        <taxon>Hermetiinae</taxon>
        <taxon>Hermetia</taxon>
    </lineage>
</organism>
<evidence type="ECO:0000313" key="9">
    <source>
        <dbReference type="Proteomes" id="UP000594454"/>
    </source>
</evidence>
<feature type="signal peptide" evidence="6">
    <location>
        <begin position="1"/>
        <end position="20"/>
    </location>
</feature>
<keyword evidence="4" id="KW-1015">Disulfide bond</keyword>
<evidence type="ECO:0000313" key="8">
    <source>
        <dbReference type="EMBL" id="CAD7080700.1"/>
    </source>
</evidence>
<keyword evidence="3" id="KW-0677">Repeat</keyword>
<evidence type="ECO:0000256" key="4">
    <source>
        <dbReference type="ARBA" id="ARBA00023157"/>
    </source>
</evidence>
<keyword evidence="1" id="KW-0147">Chitin-binding</keyword>
<name>A0A7R8YQP8_HERIL</name>
<dbReference type="SMART" id="SM00494">
    <property type="entry name" value="ChtBD2"/>
    <property type="match status" value="2"/>
</dbReference>
<dbReference type="InterPro" id="IPR002557">
    <property type="entry name" value="Chitin-bd_dom"/>
</dbReference>
<evidence type="ECO:0000259" key="7">
    <source>
        <dbReference type="PROSITE" id="PS50940"/>
    </source>
</evidence>
<feature type="chain" id="PRO_5036209190" description="Chitin-binding type-2 domain-containing protein" evidence="6">
    <location>
        <begin position="21"/>
        <end position="141"/>
    </location>
</feature>
<dbReference type="EMBL" id="LR899010">
    <property type="protein sequence ID" value="CAD7080700.1"/>
    <property type="molecule type" value="Genomic_DNA"/>
</dbReference>
<dbReference type="OrthoDB" id="6020543at2759"/>
<dbReference type="GO" id="GO:0005576">
    <property type="term" value="C:extracellular region"/>
    <property type="evidence" value="ECO:0007669"/>
    <property type="project" value="InterPro"/>
</dbReference>
<reference evidence="8 9" key="1">
    <citation type="submission" date="2020-11" db="EMBL/GenBank/DDBJ databases">
        <authorList>
            <person name="Wallbank WR R."/>
            <person name="Pardo Diaz C."/>
            <person name="Kozak K."/>
            <person name="Martin S."/>
            <person name="Jiggins C."/>
            <person name="Moest M."/>
            <person name="Warren A I."/>
            <person name="Generalovic N T."/>
            <person name="Byers J.R.P. K."/>
            <person name="Montejo-Kovacevich G."/>
            <person name="Yen C E."/>
        </authorList>
    </citation>
    <scope>NUCLEOTIDE SEQUENCE [LARGE SCALE GENOMIC DNA]</scope>
</reference>
<dbReference type="Gene3D" id="2.170.140.10">
    <property type="entry name" value="Chitin binding domain"/>
    <property type="match status" value="2"/>
</dbReference>
<dbReference type="SUPFAM" id="SSF57625">
    <property type="entry name" value="Invertebrate chitin-binding proteins"/>
    <property type="match status" value="2"/>
</dbReference>
<dbReference type="InParanoid" id="A0A7R8YQP8"/>
<evidence type="ECO:0000256" key="1">
    <source>
        <dbReference type="ARBA" id="ARBA00022669"/>
    </source>
</evidence>
<dbReference type="PROSITE" id="PS50940">
    <property type="entry name" value="CHIT_BIND_II"/>
    <property type="match status" value="2"/>
</dbReference>
<dbReference type="OMA" id="ANCGTIS"/>
<keyword evidence="5" id="KW-0325">Glycoprotein</keyword>
<evidence type="ECO:0000256" key="2">
    <source>
        <dbReference type="ARBA" id="ARBA00022729"/>
    </source>
</evidence>
<dbReference type="AlphaFoldDB" id="A0A7R8YQP8"/>
<proteinExistence type="predicted"/>
<dbReference type="PANTHER" id="PTHR23301">
    <property type="entry name" value="CHITIN BINDING PERITROPHIN-A"/>
    <property type="match status" value="1"/>
</dbReference>
<evidence type="ECO:0000256" key="5">
    <source>
        <dbReference type="ARBA" id="ARBA00023180"/>
    </source>
</evidence>
<protein>
    <recommendedName>
        <fullName evidence="7">Chitin-binding type-2 domain-containing protein</fullName>
    </recommendedName>
</protein>
<accession>A0A7R8YQP8</accession>
<evidence type="ECO:0000256" key="3">
    <source>
        <dbReference type="ARBA" id="ARBA00022737"/>
    </source>
</evidence>
<keyword evidence="2 6" id="KW-0732">Signal</keyword>
<dbReference type="InterPro" id="IPR051940">
    <property type="entry name" value="Chitin_bind-dev_reg"/>
</dbReference>